<comment type="subunit">
    <text evidence="5">Part of the 50S ribosomal subunit.</text>
</comment>
<evidence type="ECO:0000256" key="2">
    <source>
        <dbReference type="ARBA" id="ARBA00022980"/>
    </source>
</evidence>
<keyword evidence="5" id="KW-0694">RNA-binding</keyword>
<protein>
    <recommendedName>
        <fullName evidence="4 5">Large ribosomal subunit protein uL24</fullName>
    </recommendedName>
</protein>
<keyword evidence="5" id="KW-0699">rRNA-binding</keyword>
<accession>A0A2H0WN24</accession>
<gene>
    <name evidence="5" type="primary">rplX</name>
    <name evidence="8" type="ORF">COT65_00935</name>
</gene>
<dbReference type="GO" id="GO:1990904">
    <property type="term" value="C:ribonucleoprotein complex"/>
    <property type="evidence" value="ECO:0007669"/>
    <property type="project" value="UniProtKB-KW"/>
</dbReference>
<evidence type="ECO:0000256" key="4">
    <source>
        <dbReference type="ARBA" id="ARBA00035206"/>
    </source>
</evidence>
<dbReference type="Pfam" id="PF00467">
    <property type="entry name" value="KOW"/>
    <property type="match status" value="1"/>
</dbReference>
<evidence type="ECO:0000259" key="7">
    <source>
        <dbReference type="SMART" id="SM00739"/>
    </source>
</evidence>
<reference evidence="9" key="1">
    <citation type="submission" date="2017-09" db="EMBL/GenBank/DDBJ databases">
        <title>Depth-based differentiation of microbial function through sediment-hosted aquifers and enrichment of novel symbionts in the deep terrestrial subsurface.</title>
        <authorList>
            <person name="Probst A.J."/>
            <person name="Ladd B."/>
            <person name="Jarett J.K."/>
            <person name="Geller-Mcgrath D.E."/>
            <person name="Sieber C.M.K."/>
            <person name="Emerson J.B."/>
            <person name="Anantharaman K."/>
            <person name="Thomas B.C."/>
            <person name="Malmstrom R."/>
            <person name="Stieglmeier M."/>
            <person name="Klingl A."/>
            <person name="Woyke T."/>
            <person name="Ryan C.M."/>
            <person name="Banfield J.F."/>
        </authorList>
    </citation>
    <scope>NUCLEOTIDE SEQUENCE [LARGE SCALE GENOMIC DNA]</scope>
</reference>
<dbReference type="GO" id="GO:0003735">
    <property type="term" value="F:structural constituent of ribosome"/>
    <property type="evidence" value="ECO:0007669"/>
    <property type="project" value="InterPro"/>
</dbReference>
<dbReference type="InterPro" id="IPR008991">
    <property type="entry name" value="Translation_prot_SH3-like_sf"/>
</dbReference>
<evidence type="ECO:0000313" key="8">
    <source>
        <dbReference type="EMBL" id="PIS14051.1"/>
    </source>
</evidence>
<dbReference type="SUPFAM" id="SSF50104">
    <property type="entry name" value="Translation proteins SH3-like domain"/>
    <property type="match status" value="1"/>
</dbReference>
<dbReference type="AlphaFoldDB" id="A0A2H0WN24"/>
<dbReference type="HAMAP" id="MF_01326_B">
    <property type="entry name" value="Ribosomal_uL24_B"/>
    <property type="match status" value="1"/>
</dbReference>
<dbReference type="GO" id="GO:0019843">
    <property type="term" value="F:rRNA binding"/>
    <property type="evidence" value="ECO:0007669"/>
    <property type="project" value="UniProtKB-UniRule"/>
</dbReference>
<evidence type="ECO:0000256" key="5">
    <source>
        <dbReference type="HAMAP-Rule" id="MF_01326"/>
    </source>
</evidence>
<keyword evidence="2 5" id="KW-0689">Ribosomal protein</keyword>
<dbReference type="InterPro" id="IPR057264">
    <property type="entry name" value="Ribosomal_uL24_C"/>
</dbReference>
<dbReference type="NCBIfam" id="TIGR01079">
    <property type="entry name" value="rplX_bact"/>
    <property type="match status" value="1"/>
</dbReference>
<dbReference type="EMBL" id="PEZJ01000011">
    <property type="protein sequence ID" value="PIS14051.1"/>
    <property type="molecule type" value="Genomic_DNA"/>
</dbReference>
<feature type="domain" description="KOW" evidence="7">
    <location>
        <begin position="2"/>
        <end position="29"/>
    </location>
</feature>
<dbReference type="SMART" id="SM00739">
    <property type="entry name" value="KOW"/>
    <property type="match status" value="1"/>
</dbReference>
<dbReference type="InterPro" id="IPR003256">
    <property type="entry name" value="Ribosomal_uL24"/>
</dbReference>
<organism evidence="8 9">
    <name type="scientific">Candidatus Shapirobacteria bacterium CG09_land_8_20_14_0_10_47_13</name>
    <dbReference type="NCBI Taxonomy" id="1974481"/>
    <lineage>
        <taxon>Bacteria</taxon>
        <taxon>Candidatus Shapironibacteriota</taxon>
    </lineage>
</organism>
<dbReference type="InterPro" id="IPR005824">
    <property type="entry name" value="KOW"/>
</dbReference>
<evidence type="ECO:0000256" key="6">
    <source>
        <dbReference type="RuleBase" id="RU003477"/>
    </source>
</evidence>
<evidence type="ECO:0000313" key="9">
    <source>
        <dbReference type="Proteomes" id="UP000230033"/>
    </source>
</evidence>
<keyword evidence="3 5" id="KW-0687">Ribonucleoprotein</keyword>
<dbReference type="InterPro" id="IPR005825">
    <property type="entry name" value="Ribosomal_uL24_CS"/>
</dbReference>
<dbReference type="Pfam" id="PF17136">
    <property type="entry name" value="ribosomal_L24"/>
    <property type="match status" value="1"/>
</dbReference>
<sequence length="102" mass="11043">MKLKKGDTVLVLIGKDKGKKGKIEKIFLKINKVLIPGINVFKKHAKARGKDKAGGIIDKILPLPAANVALICPKCGKPTRIGYQIDKAGAKLRICRKCKGLV</sequence>
<dbReference type="GO" id="GO:0005840">
    <property type="term" value="C:ribosome"/>
    <property type="evidence" value="ECO:0007669"/>
    <property type="project" value="UniProtKB-KW"/>
</dbReference>
<dbReference type="InterPro" id="IPR014722">
    <property type="entry name" value="Rib_uL2_dom2"/>
</dbReference>
<dbReference type="GO" id="GO:0006412">
    <property type="term" value="P:translation"/>
    <property type="evidence" value="ECO:0007669"/>
    <property type="project" value="UniProtKB-UniRule"/>
</dbReference>
<dbReference type="PANTHER" id="PTHR12903">
    <property type="entry name" value="MITOCHONDRIAL RIBOSOMAL PROTEIN L24"/>
    <property type="match status" value="1"/>
</dbReference>
<name>A0A2H0WN24_9BACT</name>
<comment type="function">
    <text evidence="5">One of two assembly initiator proteins, it binds directly to the 5'-end of the 23S rRNA, where it nucleates assembly of the 50S subunit.</text>
</comment>
<comment type="caution">
    <text evidence="8">The sequence shown here is derived from an EMBL/GenBank/DDBJ whole genome shotgun (WGS) entry which is preliminary data.</text>
</comment>
<dbReference type="Gene3D" id="2.30.30.30">
    <property type="match status" value="1"/>
</dbReference>
<evidence type="ECO:0000256" key="1">
    <source>
        <dbReference type="ARBA" id="ARBA00010618"/>
    </source>
</evidence>
<dbReference type="PROSITE" id="PS01108">
    <property type="entry name" value="RIBOSOMAL_L24"/>
    <property type="match status" value="1"/>
</dbReference>
<dbReference type="Proteomes" id="UP000230033">
    <property type="component" value="Unassembled WGS sequence"/>
</dbReference>
<proteinExistence type="inferred from homology"/>
<comment type="function">
    <text evidence="5">One of the proteins that surrounds the polypeptide exit tunnel on the outside of the subunit.</text>
</comment>
<evidence type="ECO:0000256" key="3">
    <source>
        <dbReference type="ARBA" id="ARBA00023274"/>
    </source>
</evidence>
<comment type="similarity">
    <text evidence="1 5 6">Belongs to the universal ribosomal protein uL24 family.</text>
</comment>